<accession>A0A7C4CCG5</accession>
<dbReference type="EMBL" id="DSUT01000008">
    <property type="protein sequence ID" value="HGK27369.1"/>
    <property type="molecule type" value="Genomic_DNA"/>
</dbReference>
<dbReference type="Pfam" id="PF01855">
    <property type="entry name" value="POR_N"/>
    <property type="match status" value="1"/>
</dbReference>
<dbReference type="CDD" id="cd07034">
    <property type="entry name" value="TPP_PYR_PFOR_IOR-alpha_like"/>
    <property type="match status" value="1"/>
</dbReference>
<reference evidence="5" key="1">
    <citation type="journal article" date="2020" name="mSystems">
        <title>Genome- and Community-Level Interaction Insights into Carbon Utilization and Element Cycling Functions of Hydrothermarchaeota in Hydrothermal Sediment.</title>
        <authorList>
            <person name="Zhou Z."/>
            <person name="Liu Y."/>
            <person name="Xu W."/>
            <person name="Pan J."/>
            <person name="Luo Z.H."/>
            <person name="Li M."/>
        </authorList>
    </citation>
    <scope>NUCLEOTIDE SEQUENCE [LARGE SCALE GENOMIC DNA]</scope>
    <source>
        <strain evidence="5">SpSt-488</strain>
    </source>
</reference>
<dbReference type="Gene3D" id="3.40.920.10">
    <property type="entry name" value="Pyruvate-ferredoxin oxidoreductase, PFOR, domain III"/>
    <property type="match status" value="1"/>
</dbReference>
<dbReference type="Gene3D" id="3.40.50.920">
    <property type="match status" value="1"/>
</dbReference>
<dbReference type="GO" id="GO:0006979">
    <property type="term" value="P:response to oxidative stress"/>
    <property type="evidence" value="ECO:0007669"/>
    <property type="project" value="TreeGrafter"/>
</dbReference>
<evidence type="ECO:0000259" key="4">
    <source>
        <dbReference type="Pfam" id="PF17147"/>
    </source>
</evidence>
<protein>
    <submittedName>
        <fullName evidence="5">2-oxoacid:acceptor oxidoreductase subunit alpha</fullName>
    </submittedName>
</protein>
<evidence type="ECO:0000256" key="1">
    <source>
        <dbReference type="ARBA" id="ARBA00023002"/>
    </source>
</evidence>
<dbReference type="SUPFAM" id="SSF52922">
    <property type="entry name" value="TK C-terminal domain-like"/>
    <property type="match status" value="1"/>
</dbReference>
<dbReference type="InterPro" id="IPR019752">
    <property type="entry name" value="Pyrv/ketoisovalerate_OxRed_cat"/>
</dbReference>
<dbReference type="InterPro" id="IPR002880">
    <property type="entry name" value="Pyrv_Fd/Flavodoxin_OxRdtase_N"/>
</dbReference>
<feature type="domain" description="Pyruvate flavodoxin/ferredoxin oxidoreductase pyrimidine binding" evidence="3">
    <location>
        <begin position="227"/>
        <end position="462"/>
    </location>
</feature>
<organism evidence="5">
    <name type="scientific">candidate division WOR-3 bacterium</name>
    <dbReference type="NCBI Taxonomy" id="2052148"/>
    <lineage>
        <taxon>Bacteria</taxon>
        <taxon>Bacteria division WOR-3</taxon>
    </lineage>
</organism>
<feature type="domain" description="Pyruvate/ketoisovalerate oxidoreductase catalytic" evidence="2">
    <location>
        <begin position="32"/>
        <end position="192"/>
    </location>
</feature>
<dbReference type="AlphaFoldDB" id="A0A7C4CCG5"/>
<dbReference type="InterPro" id="IPR022367">
    <property type="entry name" value="2-oxoacid/accept_OxRdtase_asu"/>
</dbReference>
<dbReference type="InterPro" id="IPR009014">
    <property type="entry name" value="Transketo_C/PFOR_II"/>
</dbReference>
<keyword evidence="1" id="KW-0560">Oxidoreductase</keyword>
<feature type="domain" description="Pyruvate:ferredoxin oxidoreductase core" evidence="4">
    <location>
        <begin position="488"/>
        <end position="560"/>
    </location>
</feature>
<name>A0A7C4CCG5_UNCW3</name>
<dbReference type="SUPFAM" id="SSF52518">
    <property type="entry name" value="Thiamin diphosphate-binding fold (THDP-binding)"/>
    <property type="match status" value="1"/>
</dbReference>
<evidence type="ECO:0000259" key="2">
    <source>
        <dbReference type="Pfam" id="PF01558"/>
    </source>
</evidence>
<dbReference type="FunFam" id="3.40.50.970:FF:000022">
    <property type="entry name" value="2-oxoglutarate ferredoxin oxidoreductase alpha subunit"/>
    <property type="match status" value="1"/>
</dbReference>
<dbReference type="PANTHER" id="PTHR32154">
    <property type="entry name" value="PYRUVATE-FLAVODOXIN OXIDOREDUCTASE-RELATED"/>
    <property type="match status" value="1"/>
</dbReference>
<evidence type="ECO:0000259" key="3">
    <source>
        <dbReference type="Pfam" id="PF01855"/>
    </source>
</evidence>
<dbReference type="InterPro" id="IPR029061">
    <property type="entry name" value="THDP-binding"/>
</dbReference>
<dbReference type="InterPro" id="IPR050722">
    <property type="entry name" value="Pyruvate:ferred/Flavod_OxRd"/>
</dbReference>
<dbReference type="PANTHER" id="PTHR32154:SF20">
    <property type="entry name" value="2-OXOGLUTARATE OXIDOREDUCTASE SUBUNIT KORA"/>
    <property type="match status" value="1"/>
</dbReference>
<dbReference type="Pfam" id="PF17147">
    <property type="entry name" value="PFOR_II"/>
    <property type="match status" value="1"/>
</dbReference>
<dbReference type="NCBIfam" id="TIGR03710">
    <property type="entry name" value="OAFO_sf"/>
    <property type="match status" value="1"/>
</dbReference>
<comment type="caution">
    <text evidence="5">The sequence shown here is derived from an EMBL/GenBank/DDBJ whole genome shotgun (WGS) entry which is preliminary data.</text>
</comment>
<dbReference type="InterPro" id="IPR033412">
    <property type="entry name" value="PFOR_II"/>
</dbReference>
<sequence>MGSATGWLDWRAAGSRITIVTDVTVVVAGEAGLGVQSAGTVLTRQLVRQGYHVFAYPNVMSRIRGGHNFTSIRVSERPKAGIRTQANVVLALDEQAAQERKADLIEGGVLVYDSPAEPMIEAGRSILPVPMTAIAKRLGGGPPHAGVVGLGVLCALNSQPLRALQAVLKEQFEARGAEAGRLNAACAQAGFEYGRERFRGVCPCLIPELASWESRLLLTGAQAIGLGALAAGVQFYAGYPMSPSTAILEYLAGKAEEFGIVVEQVEDEVSVINMVAGAAFAGARAMTATSGGGFALMVEGIGLAGMAELPLVVVVGMRPGPATGFPTRTEQAELLYAADCSQDEFPRVVLAPGTAEQAFYATVRAFGLAQRFQSPVIVLTDQFLLDSSWTVGNLQLPIANLQLAGRQSGAAYSFRRFEITESGVSPFLRPGTREQLVMSMGGEHDESGLGSEDAGNRVRMMEKRMRKLEGLRQEAAGLHEFPGRGGATVVVCFGSVFGPLREAVEILAGEGADIGMVHISDIVPFPAKELAQRLAGAKTVVCVEQNSTGQLARLVRRETGFGPDEIILRFDGRPFTGDGLAERLRPIAGGAG</sequence>
<dbReference type="InterPro" id="IPR002869">
    <property type="entry name" value="Pyrv_flavodox_OxRed_cen"/>
</dbReference>
<proteinExistence type="predicted"/>
<evidence type="ECO:0000313" key="5">
    <source>
        <dbReference type="EMBL" id="HGK27369.1"/>
    </source>
</evidence>
<dbReference type="GO" id="GO:0016903">
    <property type="term" value="F:oxidoreductase activity, acting on the aldehyde or oxo group of donors"/>
    <property type="evidence" value="ECO:0007669"/>
    <property type="project" value="InterPro"/>
</dbReference>
<gene>
    <name evidence="5" type="ORF">ENS41_00240</name>
</gene>
<dbReference type="Pfam" id="PF01558">
    <property type="entry name" value="POR"/>
    <property type="match status" value="1"/>
</dbReference>
<dbReference type="SUPFAM" id="SSF53323">
    <property type="entry name" value="Pyruvate-ferredoxin oxidoreductase, PFOR, domain III"/>
    <property type="match status" value="1"/>
</dbReference>
<dbReference type="Gene3D" id="3.40.50.970">
    <property type="match status" value="1"/>
</dbReference>